<dbReference type="RefSeq" id="WP_013126443.1">
    <property type="nucleotide sequence ID" value="NC_014158.1"/>
</dbReference>
<dbReference type="EMBL" id="CP001966">
    <property type="protein sequence ID" value="ADG78415.1"/>
    <property type="molecule type" value="Genomic_DNA"/>
</dbReference>
<dbReference type="HOGENOM" id="CLU_090899_0_0_11"/>
<keyword evidence="2" id="KW-1185">Reference proteome</keyword>
<proteinExistence type="predicted"/>
<protein>
    <submittedName>
        <fullName evidence="1">Uncharacterized protein</fullName>
    </submittedName>
</protein>
<gene>
    <name evidence="1" type="ordered locus">Tpau_1797</name>
</gene>
<reference evidence="2" key="1">
    <citation type="submission" date="2010-03" db="EMBL/GenBank/DDBJ databases">
        <title>The complete chromosome of Tsukamurella paurometabola DSM 20162.</title>
        <authorList>
            <consortium name="US DOE Joint Genome Institute (JGI-PGF)"/>
            <person name="Lucas S."/>
            <person name="Copeland A."/>
            <person name="Lapidus A."/>
            <person name="Glavina del Rio T."/>
            <person name="Dalin E."/>
            <person name="Tice H."/>
            <person name="Bruce D."/>
            <person name="Goodwin L."/>
            <person name="Pitluck S."/>
            <person name="Kyrpides N."/>
            <person name="Mavromatis K."/>
            <person name="Ivanova N."/>
            <person name="Mikhailova N."/>
            <person name="Munk A.C."/>
            <person name="Brettin T."/>
            <person name="Detter J.C."/>
            <person name="Tapia R."/>
            <person name="Han C."/>
            <person name="Larimer F."/>
            <person name="Land M."/>
            <person name="Hauser L."/>
            <person name="Markowitz V."/>
            <person name="Cheng J.-F."/>
            <person name="Hugenholtz P."/>
            <person name="Woyke T."/>
            <person name="Wu D."/>
            <person name="Jando M."/>
            <person name="Brambilla E."/>
            <person name="Klenk H.-P."/>
            <person name="Eisen J.A."/>
        </authorList>
    </citation>
    <scope>NUCLEOTIDE SEQUENCE [LARGE SCALE GENOMIC DNA]</scope>
    <source>
        <strain evidence="2">ATCC 8368 / DSM 20162 / CCUG 35730 / CIP 100753 / JCM 10117 / KCTC 9821 / NBRC 16120 / NCIMB 702349 / NCTC 13040</strain>
    </source>
</reference>
<organism evidence="1 2">
    <name type="scientific">Tsukamurella paurometabola (strain ATCC 8368 / DSM 20162 / CCUG 35730 / CIP 100753 / JCM 10117 / KCTC 9821 / NBRC 16120 / NCIMB 702349 / NCTC 13040)</name>
    <name type="common">Corynebacterium paurometabolum</name>
    <dbReference type="NCBI Taxonomy" id="521096"/>
    <lineage>
        <taxon>Bacteria</taxon>
        <taxon>Bacillati</taxon>
        <taxon>Actinomycetota</taxon>
        <taxon>Actinomycetes</taxon>
        <taxon>Mycobacteriales</taxon>
        <taxon>Tsukamurellaceae</taxon>
        <taxon>Tsukamurella</taxon>
    </lineage>
</organism>
<reference evidence="1 2" key="2">
    <citation type="journal article" date="2011" name="Stand. Genomic Sci.">
        <title>Complete genome sequence of Tsukamurella paurometabola type strain (no. 33).</title>
        <authorList>
            <person name="Munk A.C."/>
            <person name="Lapidus A."/>
            <person name="Lucas S."/>
            <person name="Nolan M."/>
            <person name="Tice H."/>
            <person name="Cheng J.F."/>
            <person name="Del Rio T.G."/>
            <person name="Goodwin L."/>
            <person name="Pitluck S."/>
            <person name="Liolios K."/>
            <person name="Huntemann M."/>
            <person name="Ivanova N."/>
            <person name="Mavromatis K."/>
            <person name="Mikhailova N."/>
            <person name="Pati A."/>
            <person name="Chen A."/>
            <person name="Palaniappan K."/>
            <person name="Tapia R."/>
            <person name="Han C."/>
            <person name="Land M."/>
            <person name="Hauser L."/>
            <person name="Chang Y.J."/>
            <person name="Jeffries C.D."/>
            <person name="Brettin T."/>
            <person name="Yasawong M."/>
            <person name="Brambilla E.M."/>
            <person name="Rohde M."/>
            <person name="Sikorski J."/>
            <person name="Goker M."/>
            <person name="Detter J.C."/>
            <person name="Woyke T."/>
            <person name="Bristow J."/>
            <person name="Eisen J.A."/>
            <person name="Markowitz V."/>
            <person name="Hugenholtz P."/>
            <person name="Kyrpides N.C."/>
            <person name="Klenk H.P."/>
        </authorList>
    </citation>
    <scope>NUCLEOTIDE SEQUENCE [LARGE SCALE GENOMIC DNA]</scope>
    <source>
        <strain evidence="2">ATCC 8368 / DSM 20162 / CCUG 35730 / CIP 100753 / JCM 10117 / KCTC 9821 / NBRC 16120 / NCIMB 702349 / NCTC 13040</strain>
    </source>
</reference>
<dbReference type="AlphaFoldDB" id="D5UMD5"/>
<evidence type="ECO:0000313" key="2">
    <source>
        <dbReference type="Proteomes" id="UP000001213"/>
    </source>
</evidence>
<name>D5UMD5_TSUPD</name>
<dbReference type="STRING" id="521096.Tpau_1797"/>
<evidence type="ECO:0000313" key="1">
    <source>
        <dbReference type="EMBL" id="ADG78415.1"/>
    </source>
</evidence>
<dbReference type="Proteomes" id="UP000001213">
    <property type="component" value="Chromosome"/>
</dbReference>
<dbReference type="KEGG" id="tpr:Tpau_1797"/>
<sequence length="206" mass="20870">MQSTPPRPGPAIVIPGAPLLVPELVGVPGDPEADRLRTAVVAAGTWLGDRARTWRVVGGGPMTRPEGSGSFAGFGADVLVTAAPGGPSHDRGPDPRWPLSLLIAAWVRGISASSARIVGSEDDAEGTVFVLDGPNTLTERAPGGYRPEDAAVFAAQCDAVCEGTAADGLDADWATAAAVFRAGPVTTLYRDAPFGVGYLVATGGAV</sequence>
<dbReference type="eggNOG" id="COG3885">
    <property type="taxonomic scope" value="Bacteria"/>
</dbReference>
<accession>D5UMD5</accession>